<sequence>MEEQVASYKDKLTRGPSMGVEDDAWLEEEEAEYEDGDICIIDGENGPEVELWDAFISRLQKSWKRAVILKVLGRNVGYMALKNKLQSLWKPTGPYRVIDIENNYFVARFANDMDYENVLLNGPWLPLGRYHSRILCTLGDLVGRTVKIDQNTAKSRRGRLAKVAVAIDLKKPVKDTVILQKEEIKVSYEGLPLICQSCDLIGHNPLLCPTRHANSSTDPQPSASPQEQQGLPPTASEEAGPSRPAVQVAPPRK</sequence>
<comment type="caution">
    <text evidence="3">The sequence shown here is derived from an EMBL/GenBank/DDBJ whole genome shotgun (WGS) entry which is preliminary data.</text>
</comment>
<keyword evidence="4" id="KW-1185">Reference proteome</keyword>
<evidence type="ECO:0000313" key="3">
    <source>
        <dbReference type="EMBL" id="KAJ4839687.1"/>
    </source>
</evidence>
<feature type="region of interest" description="Disordered" evidence="1">
    <location>
        <begin position="211"/>
        <end position="253"/>
    </location>
</feature>
<dbReference type="InterPro" id="IPR040256">
    <property type="entry name" value="At4g02000-like"/>
</dbReference>
<feature type="compositionally biased region" description="Polar residues" evidence="1">
    <location>
        <begin position="212"/>
        <end position="231"/>
    </location>
</feature>
<reference evidence="3" key="2">
    <citation type="journal article" date="2023" name="Plants (Basel)">
        <title>Annotation of the Turnera subulata (Passifloraceae) Draft Genome Reveals the S-Locus Evolved after the Divergence of Turneroideae from Passifloroideae in a Stepwise Manner.</title>
        <authorList>
            <person name="Henning P.M."/>
            <person name="Roalson E.H."/>
            <person name="Mir W."/>
            <person name="McCubbin A.G."/>
            <person name="Shore J.S."/>
        </authorList>
    </citation>
    <scope>NUCLEOTIDE SEQUENCE</scope>
    <source>
        <strain evidence="3">F60SS</strain>
    </source>
</reference>
<feature type="domain" description="DUF4283" evidence="2">
    <location>
        <begin position="61"/>
        <end position="125"/>
    </location>
</feature>
<dbReference type="OrthoDB" id="1749399at2759"/>
<protein>
    <recommendedName>
        <fullName evidence="2">DUF4283 domain-containing protein</fullName>
    </recommendedName>
</protein>
<dbReference type="PANTHER" id="PTHR31286:SF99">
    <property type="entry name" value="DUF4283 DOMAIN-CONTAINING PROTEIN"/>
    <property type="match status" value="1"/>
</dbReference>
<evidence type="ECO:0000256" key="1">
    <source>
        <dbReference type="SAM" id="MobiDB-lite"/>
    </source>
</evidence>
<dbReference type="InterPro" id="IPR025558">
    <property type="entry name" value="DUF4283"/>
</dbReference>
<proteinExistence type="predicted"/>
<reference evidence="3" key="1">
    <citation type="submission" date="2022-02" db="EMBL/GenBank/DDBJ databases">
        <authorList>
            <person name="Henning P.M."/>
            <person name="McCubbin A.G."/>
            <person name="Shore J.S."/>
        </authorList>
    </citation>
    <scope>NUCLEOTIDE SEQUENCE</scope>
    <source>
        <strain evidence="3">F60SS</strain>
        <tissue evidence="3">Leaves</tissue>
    </source>
</reference>
<dbReference type="Proteomes" id="UP001141552">
    <property type="component" value="Unassembled WGS sequence"/>
</dbReference>
<name>A0A9Q0JFY9_9ROSI</name>
<dbReference type="AlphaFoldDB" id="A0A9Q0JFY9"/>
<gene>
    <name evidence="3" type="ORF">Tsubulata_032272</name>
</gene>
<dbReference type="PANTHER" id="PTHR31286">
    <property type="entry name" value="GLYCINE-RICH CELL WALL STRUCTURAL PROTEIN 1.8-LIKE"/>
    <property type="match status" value="1"/>
</dbReference>
<accession>A0A9Q0JFY9</accession>
<evidence type="ECO:0000259" key="2">
    <source>
        <dbReference type="Pfam" id="PF14111"/>
    </source>
</evidence>
<organism evidence="3 4">
    <name type="scientific">Turnera subulata</name>
    <dbReference type="NCBI Taxonomy" id="218843"/>
    <lineage>
        <taxon>Eukaryota</taxon>
        <taxon>Viridiplantae</taxon>
        <taxon>Streptophyta</taxon>
        <taxon>Embryophyta</taxon>
        <taxon>Tracheophyta</taxon>
        <taxon>Spermatophyta</taxon>
        <taxon>Magnoliopsida</taxon>
        <taxon>eudicotyledons</taxon>
        <taxon>Gunneridae</taxon>
        <taxon>Pentapetalae</taxon>
        <taxon>rosids</taxon>
        <taxon>fabids</taxon>
        <taxon>Malpighiales</taxon>
        <taxon>Passifloraceae</taxon>
        <taxon>Turnera</taxon>
    </lineage>
</organism>
<dbReference type="EMBL" id="JAKUCV010003224">
    <property type="protein sequence ID" value="KAJ4839687.1"/>
    <property type="molecule type" value="Genomic_DNA"/>
</dbReference>
<evidence type="ECO:0000313" key="4">
    <source>
        <dbReference type="Proteomes" id="UP001141552"/>
    </source>
</evidence>
<dbReference type="Pfam" id="PF14111">
    <property type="entry name" value="DUF4283"/>
    <property type="match status" value="1"/>
</dbReference>